<dbReference type="InterPro" id="IPR018307">
    <property type="entry name" value="ABL9/DENND6_dom"/>
</dbReference>
<gene>
    <name evidence="3" type="ORF">DICVIV_07674</name>
</gene>
<feature type="domain" description="AVL9/DENND6" evidence="2">
    <location>
        <begin position="118"/>
        <end position="264"/>
    </location>
</feature>
<dbReference type="InterPro" id="IPR051731">
    <property type="entry name" value="DENND11/AVL9_GEFs"/>
</dbReference>
<feature type="compositionally biased region" description="Polar residues" evidence="1">
    <location>
        <begin position="383"/>
        <end position="393"/>
    </location>
</feature>
<feature type="region of interest" description="Disordered" evidence="1">
    <location>
        <begin position="383"/>
        <end position="434"/>
    </location>
</feature>
<evidence type="ECO:0000256" key="1">
    <source>
        <dbReference type="SAM" id="MobiDB-lite"/>
    </source>
</evidence>
<dbReference type="Pfam" id="PF09794">
    <property type="entry name" value="Avl9"/>
    <property type="match status" value="2"/>
</dbReference>
<reference evidence="4" key="2">
    <citation type="journal article" date="2016" name="Sci. Rep.">
        <title>Dictyocaulus viviparus genome, variome and transcriptome elucidate lungworm biology and support future intervention.</title>
        <authorList>
            <person name="McNulty S.N."/>
            <person name="Strube C."/>
            <person name="Rosa B.A."/>
            <person name="Martin J.C."/>
            <person name="Tyagi R."/>
            <person name="Choi Y.J."/>
            <person name="Wang Q."/>
            <person name="Hallsworth Pepin K."/>
            <person name="Zhang X."/>
            <person name="Ozersky P."/>
            <person name="Wilson R.K."/>
            <person name="Sternberg P.W."/>
            <person name="Gasser R.B."/>
            <person name="Mitreva M."/>
        </authorList>
    </citation>
    <scope>NUCLEOTIDE SEQUENCE [LARGE SCALE GENOMIC DNA]</scope>
    <source>
        <strain evidence="4">HannoverDv2000</strain>
    </source>
</reference>
<dbReference type="OrthoDB" id="26278at2759"/>
<feature type="compositionally biased region" description="Basic and acidic residues" evidence="1">
    <location>
        <begin position="413"/>
        <end position="423"/>
    </location>
</feature>
<protein>
    <recommendedName>
        <fullName evidence="2">AVL9/DENND6 domain-containing protein</fullName>
    </recommendedName>
</protein>
<evidence type="ECO:0000259" key="2">
    <source>
        <dbReference type="Pfam" id="PF09794"/>
    </source>
</evidence>
<accession>A0A0D8XVA6</accession>
<dbReference type="PANTHER" id="PTHR31017">
    <property type="entry name" value="LATE SECRETORY PATHWAY PROTEIN AVL9-RELATED"/>
    <property type="match status" value="1"/>
</dbReference>
<sequence>MRIVIVRTVQDLVLKGDEITRCTVQKSVCVLSQIPLFGTLKTKLQVITRAYFAERDFTKVEVLSQLYTNLCDMFDDKTVDEQATNIELLEKGLRYCAAPMSYEMGSTKDDTNNCQSGNPDHGKHSTNTIFPSSSAVFVEKSILETDNYGFPLSIFINGNLFYPYVSLSYLDMIQSDLVRGFTIGATNALFVTKRDHIDVIVTIDDQNCGQIDFIDNNLKRELTLTSADLRFVDYVIKNIEENRRSNAGNDEWLRMQMQEYLLSMGASSRSDLTMAIADYGASFIHSWRTTQNYKIWMNGSHEDLSGITPGHAFSGQLGVYDVFLRMEHTMSGSESARKALSAITSTGKNIGMDIPIMHTDRQKATFESQSFYKFDVDDPLDQNGSKISTSGINTPEGEQIRSKTKGFSTWFRGEQRNKEDSKSDPNLVSSEEPI</sequence>
<dbReference type="PANTHER" id="PTHR31017:SF1">
    <property type="entry name" value="LATE SECRETORY PATHWAY PROTEIN AVL9 HOMOLOG"/>
    <property type="match status" value="1"/>
</dbReference>
<dbReference type="EMBL" id="KN716361">
    <property type="protein sequence ID" value="KJH46286.1"/>
    <property type="molecule type" value="Genomic_DNA"/>
</dbReference>
<feature type="domain" description="AVL9/DENND6" evidence="2">
    <location>
        <begin position="10"/>
        <end position="83"/>
    </location>
</feature>
<dbReference type="AlphaFoldDB" id="A0A0D8XVA6"/>
<evidence type="ECO:0000313" key="3">
    <source>
        <dbReference type="EMBL" id="KJH46286.1"/>
    </source>
</evidence>
<proteinExistence type="predicted"/>
<organism evidence="3 4">
    <name type="scientific">Dictyocaulus viviparus</name>
    <name type="common">Bovine lungworm</name>
    <dbReference type="NCBI Taxonomy" id="29172"/>
    <lineage>
        <taxon>Eukaryota</taxon>
        <taxon>Metazoa</taxon>
        <taxon>Ecdysozoa</taxon>
        <taxon>Nematoda</taxon>
        <taxon>Chromadorea</taxon>
        <taxon>Rhabditida</taxon>
        <taxon>Rhabditina</taxon>
        <taxon>Rhabditomorpha</taxon>
        <taxon>Strongyloidea</taxon>
        <taxon>Metastrongylidae</taxon>
        <taxon>Dictyocaulus</taxon>
    </lineage>
</organism>
<keyword evidence="4" id="KW-1185">Reference proteome</keyword>
<evidence type="ECO:0000313" key="4">
    <source>
        <dbReference type="Proteomes" id="UP000053766"/>
    </source>
</evidence>
<dbReference type="Proteomes" id="UP000053766">
    <property type="component" value="Unassembled WGS sequence"/>
</dbReference>
<feature type="compositionally biased region" description="Polar residues" evidence="1">
    <location>
        <begin position="424"/>
        <end position="434"/>
    </location>
</feature>
<dbReference type="GO" id="GO:0005737">
    <property type="term" value="C:cytoplasm"/>
    <property type="evidence" value="ECO:0007669"/>
    <property type="project" value="TreeGrafter"/>
</dbReference>
<reference evidence="3 4" key="1">
    <citation type="submission" date="2013-11" db="EMBL/GenBank/DDBJ databases">
        <title>Draft genome of the bovine lungworm Dictyocaulus viviparus.</title>
        <authorList>
            <person name="Mitreva M."/>
        </authorList>
    </citation>
    <scope>NUCLEOTIDE SEQUENCE [LARGE SCALE GENOMIC DNA]</scope>
    <source>
        <strain evidence="3 4">HannoverDv2000</strain>
    </source>
</reference>
<name>A0A0D8XVA6_DICVI</name>